<accession>A0ABP6JHY5</accession>
<organism evidence="1 2">
    <name type="scientific">Streptomyces thioluteus</name>
    <dbReference type="NCBI Taxonomy" id="66431"/>
    <lineage>
        <taxon>Bacteria</taxon>
        <taxon>Bacillati</taxon>
        <taxon>Actinomycetota</taxon>
        <taxon>Actinomycetes</taxon>
        <taxon>Kitasatosporales</taxon>
        <taxon>Streptomycetaceae</taxon>
        <taxon>Streptomyces</taxon>
    </lineage>
</organism>
<dbReference type="EMBL" id="BAAAXZ010000119">
    <property type="protein sequence ID" value="GAA2933435.1"/>
    <property type="molecule type" value="Genomic_DNA"/>
</dbReference>
<evidence type="ECO:0000313" key="1">
    <source>
        <dbReference type="EMBL" id="GAA2933435.1"/>
    </source>
</evidence>
<evidence type="ECO:0000313" key="2">
    <source>
        <dbReference type="Proteomes" id="UP001501102"/>
    </source>
</evidence>
<gene>
    <name evidence="1" type="ORF">GCM10020221_31450</name>
</gene>
<dbReference type="Proteomes" id="UP001501102">
    <property type="component" value="Unassembled WGS sequence"/>
</dbReference>
<comment type="caution">
    <text evidence="1">The sequence shown here is derived from an EMBL/GenBank/DDBJ whole genome shotgun (WGS) entry which is preliminary data.</text>
</comment>
<keyword evidence="2" id="KW-1185">Reference proteome</keyword>
<reference evidence="2" key="1">
    <citation type="journal article" date="2019" name="Int. J. Syst. Evol. Microbiol.">
        <title>The Global Catalogue of Microorganisms (GCM) 10K type strain sequencing project: providing services to taxonomists for standard genome sequencing and annotation.</title>
        <authorList>
            <consortium name="The Broad Institute Genomics Platform"/>
            <consortium name="The Broad Institute Genome Sequencing Center for Infectious Disease"/>
            <person name="Wu L."/>
            <person name="Ma J."/>
        </authorList>
    </citation>
    <scope>NUCLEOTIDE SEQUENCE [LARGE SCALE GENOMIC DNA]</scope>
    <source>
        <strain evidence="2">JCM 4087</strain>
    </source>
</reference>
<sequence length="94" mass="9067">MTTASGRKNSATRVPRVHEVAHEAADRALVADRQEPLVAIGERLALPGEVGPAGLAGALGRVLALAGGGGTGQAAALRGGLAALGVGRPLGASG</sequence>
<name>A0ABP6JHY5_STRTU</name>
<proteinExistence type="predicted"/>
<protein>
    <submittedName>
        <fullName evidence="1">Uncharacterized protein</fullName>
    </submittedName>
</protein>